<dbReference type="EMBL" id="MGJA01000007">
    <property type="protein sequence ID" value="OGM97863.1"/>
    <property type="molecule type" value="Genomic_DNA"/>
</dbReference>
<evidence type="ECO:0000313" key="4">
    <source>
        <dbReference type="Proteomes" id="UP000178520"/>
    </source>
</evidence>
<evidence type="ECO:0000256" key="2">
    <source>
        <dbReference type="SAM" id="Phobius"/>
    </source>
</evidence>
<feature type="transmembrane region" description="Helical" evidence="2">
    <location>
        <begin position="65"/>
        <end position="83"/>
    </location>
</feature>
<feature type="region of interest" description="Disordered" evidence="1">
    <location>
        <begin position="177"/>
        <end position="223"/>
    </location>
</feature>
<feature type="transmembrane region" description="Helical" evidence="2">
    <location>
        <begin position="12"/>
        <end position="32"/>
    </location>
</feature>
<evidence type="ECO:0000256" key="1">
    <source>
        <dbReference type="SAM" id="MobiDB-lite"/>
    </source>
</evidence>
<keyword evidence="2" id="KW-0472">Membrane</keyword>
<keyword evidence="2" id="KW-0812">Transmembrane</keyword>
<sequence>MARVIAWLLGPGLLYLRGGILLLAGIMISILSSMDIKSWWFWIILIILLGAGWHFRATILRVFNGIWRIVLIVGLLLLGVTLYNRVSTDLWPAATATARSFSLWSPSSWWGSAKATVAPTAGQAAPNVDMTTPTLPTSQVVATTPVAPETQQAAPATVAQGCPQGYVCVPEQTVPQATLPTTSSSQSVPPSPQKGGKSLRELMRETSSEEALAMSRRFSGDEK</sequence>
<keyword evidence="2" id="KW-1133">Transmembrane helix</keyword>
<organism evidence="3 4">
    <name type="scientific">Candidatus Yanofskybacteria bacterium RIFCSPHIGHO2_01_FULL_41_21</name>
    <dbReference type="NCBI Taxonomy" id="1802660"/>
    <lineage>
        <taxon>Bacteria</taxon>
        <taxon>Candidatus Yanofskyibacteriota</taxon>
    </lineage>
</organism>
<accession>A0A1F8EAM2</accession>
<dbReference type="Proteomes" id="UP000178520">
    <property type="component" value="Unassembled WGS sequence"/>
</dbReference>
<gene>
    <name evidence="3" type="ORF">A2735_02760</name>
</gene>
<feature type="compositionally biased region" description="Basic and acidic residues" evidence="1">
    <location>
        <begin position="198"/>
        <end position="207"/>
    </location>
</feature>
<evidence type="ECO:0000313" key="3">
    <source>
        <dbReference type="EMBL" id="OGM97863.1"/>
    </source>
</evidence>
<proteinExistence type="predicted"/>
<protein>
    <submittedName>
        <fullName evidence="3">Uncharacterized protein</fullName>
    </submittedName>
</protein>
<dbReference type="STRING" id="1802660.A2735_02760"/>
<comment type="caution">
    <text evidence="3">The sequence shown here is derived from an EMBL/GenBank/DDBJ whole genome shotgun (WGS) entry which is preliminary data.</text>
</comment>
<reference evidence="3 4" key="1">
    <citation type="journal article" date="2016" name="Nat. Commun.">
        <title>Thousands of microbial genomes shed light on interconnected biogeochemical processes in an aquifer system.</title>
        <authorList>
            <person name="Anantharaman K."/>
            <person name="Brown C.T."/>
            <person name="Hug L.A."/>
            <person name="Sharon I."/>
            <person name="Castelle C.J."/>
            <person name="Probst A.J."/>
            <person name="Thomas B.C."/>
            <person name="Singh A."/>
            <person name="Wilkins M.J."/>
            <person name="Karaoz U."/>
            <person name="Brodie E.L."/>
            <person name="Williams K.H."/>
            <person name="Hubbard S.S."/>
            <person name="Banfield J.F."/>
        </authorList>
    </citation>
    <scope>NUCLEOTIDE SEQUENCE [LARGE SCALE GENOMIC DNA]</scope>
</reference>
<dbReference type="AlphaFoldDB" id="A0A1F8EAM2"/>
<feature type="transmembrane region" description="Helical" evidence="2">
    <location>
        <begin position="39"/>
        <end position="59"/>
    </location>
</feature>
<name>A0A1F8EAM2_9BACT</name>